<protein>
    <submittedName>
        <fullName evidence="2 4">Uncharacterized protein</fullName>
    </submittedName>
</protein>
<evidence type="ECO:0000313" key="2">
    <source>
        <dbReference type="EMBL" id="VDP03739.1"/>
    </source>
</evidence>
<evidence type="ECO:0000313" key="4">
    <source>
        <dbReference type="WBParaSite" id="SBAD_0000440801-mRNA-1"/>
    </source>
</evidence>
<organism evidence="4">
    <name type="scientific">Soboliphyme baturini</name>
    <dbReference type="NCBI Taxonomy" id="241478"/>
    <lineage>
        <taxon>Eukaryota</taxon>
        <taxon>Metazoa</taxon>
        <taxon>Ecdysozoa</taxon>
        <taxon>Nematoda</taxon>
        <taxon>Enoplea</taxon>
        <taxon>Dorylaimia</taxon>
        <taxon>Dioctophymatida</taxon>
        <taxon>Dioctophymatoidea</taxon>
        <taxon>Soboliphymatidae</taxon>
        <taxon>Soboliphyme</taxon>
    </lineage>
</organism>
<evidence type="ECO:0000313" key="3">
    <source>
        <dbReference type="Proteomes" id="UP000270296"/>
    </source>
</evidence>
<dbReference type="AlphaFoldDB" id="A0A183IKS8"/>
<dbReference type="WBParaSite" id="SBAD_0000440801-mRNA-1">
    <property type="protein sequence ID" value="SBAD_0000440801-mRNA-1"/>
    <property type="gene ID" value="SBAD_0000440801"/>
</dbReference>
<name>A0A183IKS8_9BILA</name>
<accession>A0A183IKS8</accession>
<feature type="compositionally biased region" description="Polar residues" evidence="1">
    <location>
        <begin position="56"/>
        <end position="75"/>
    </location>
</feature>
<feature type="region of interest" description="Disordered" evidence="1">
    <location>
        <begin position="54"/>
        <end position="80"/>
    </location>
</feature>
<reference evidence="4" key="1">
    <citation type="submission" date="2016-06" db="UniProtKB">
        <authorList>
            <consortium name="WormBaseParasite"/>
        </authorList>
    </citation>
    <scope>IDENTIFICATION</scope>
</reference>
<dbReference type="EMBL" id="UZAM01008197">
    <property type="protein sequence ID" value="VDP03739.1"/>
    <property type="molecule type" value="Genomic_DNA"/>
</dbReference>
<sequence>MNCRQVLRILLQRRGLCGTHRPHSPYTGYAPHRPPRKGTETYMKWHEALLKRTASRESAFTQSASNRPAQSTTTAHRPVGTDIVRGFSTLVLRSPKLSSFSSAVGSGIRS</sequence>
<gene>
    <name evidence="2" type="ORF">SBAD_LOCUS4224</name>
</gene>
<keyword evidence="3" id="KW-1185">Reference proteome</keyword>
<evidence type="ECO:0000256" key="1">
    <source>
        <dbReference type="SAM" id="MobiDB-lite"/>
    </source>
</evidence>
<proteinExistence type="predicted"/>
<dbReference type="Proteomes" id="UP000270296">
    <property type="component" value="Unassembled WGS sequence"/>
</dbReference>
<reference evidence="2 3" key="2">
    <citation type="submission" date="2018-11" db="EMBL/GenBank/DDBJ databases">
        <authorList>
            <consortium name="Pathogen Informatics"/>
        </authorList>
    </citation>
    <scope>NUCLEOTIDE SEQUENCE [LARGE SCALE GENOMIC DNA]</scope>
</reference>